<reference evidence="1" key="1">
    <citation type="submission" date="2023-05" db="EMBL/GenBank/DDBJ databases">
        <title>Genomic Catalog of Human Bladder Bacteria.</title>
        <authorList>
            <person name="Du J."/>
        </authorList>
    </citation>
    <scope>NUCLEOTIDE SEQUENCE</scope>
    <source>
        <strain evidence="1">UMB7974B</strain>
    </source>
</reference>
<organism evidence="1 2">
    <name type="scientific">Neisseria mucosa</name>
    <dbReference type="NCBI Taxonomy" id="488"/>
    <lineage>
        <taxon>Bacteria</taxon>
        <taxon>Pseudomonadati</taxon>
        <taxon>Pseudomonadota</taxon>
        <taxon>Betaproteobacteria</taxon>
        <taxon>Neisseriales</taxon>
        <taxon>Neisseriaceae</taxon>
        <taxon>Neisseria</taxon>
    </lineage>
</organism>
<gene>
    <name evidence="1" type="ORF">QP792_05645</name>
</gene>
<name>A0AAW6ZG49_NEIMU</name>
<dbReference type="AlphaFoldDB" id="A0AAW6ZG49"/>
<accession>A0AAW6ZG49</accession>
<comment type="caution">
    <text evidence="1">The sequence shown here is derived from an EMBL/GenBank/DDBJ whole genome shotgun (WGS) entry which is preliminary data.</text>
</comment>
<protein>
    <submittedName>
        <fullName evidence="1">Uncharacterized protein</fullName>
    </submittedName>
</protein>
<dbReference type="Proteomes" id="UP001240589">
    <property type="component" value="Unassembled WGS sequence"/>
</dbReference>
<dbReference type="RefSeq" id="WP_285045908.1">
    <property type="nucleotide sequence ID" value="NZ_JASOLC010000021.1"/>
</dbReference>
<dbReference type="EMBL" id="JASPBL010000022">
    <property type="protein sequence ID" value="MDK8361687.1"/>
    <property type="molecule type" value="Genomic_DNA"/>
</dbReference>
<evidence type="ECO:0000313" key="2">
    <source>
        <dbReference type="Proteomes" id="UP001240589"/>
    </source>
</evidence>
<evidence type="ECO:0000313" key="1">
    <source>
        <dbReference type="EMBL" id="MDK8361687.1"/>
    </source>
</evidence>
<proteinExistence type="predicted"/>
<sequence>MLRHRLSEPHPFPVRGNEPAAAGRWFSLVSNGFWPFDAAGIPAPLLRDA</sequence>